<protein>
    <submittedName>
        <fullName evidence="1">Uncharacterized protein</fullName>
    </submittedName>
</protein>
<organism evidence="1 2">
    <name type="scientific">Mycobacterium conspicuum</name>
    <dbReference type="NCBI Taxonomy" id="44010"/>
    <lineage>
        <taxon>Bacteria</taxon>
        <taxon>Bacillati</taxon>
        <taxon>Actinomycetota</taxon>
        <taxon>Actinomycetes</taxon>
        <taxon>Mycobacteriales</taxon>
        <taxon>Mycobacteriaceae</taxon>
        <taxon>Mycobacterium</taxon>
    </lineage>
</organism>
<reference evidence="1 2" key="1">
    <citation type="journal article" date="2019" name="Emerg. Microbes Infect.">
        <title>Comprehensive subspecies identification of 175 nontuberculous mycobacteria species based on 7547 genomic profiles.</title>
        <authorList>
            <person name="Matsumoto Y."/>
            <person name="Kinjo T."/>
            <person name="Motooka D."/>
            <person name="Nabeya D."/>
            <person name="Jung N."/>
            <person name="Uechi K."/>
            <person name="Horii T."/>
            <person name="Iida T."/>
            <person name="Fujita J."/>
            <person name="Nakamura S."/>
        </authorList>
    </citation>
    <scope>NUCLEOTIDE SEQUENCE [LARGE SCALE GENOMIC DNA]</scope>
    <source>
        <strain evidence="1 2">JCM 14738</strain>
    </source>
</reference>
<evidence type="ECO:0000313" key="2">
    <source>
        <dbReference type="Proteomes" id="UP000467385"/>
    </source>
</evidence>
<sequence>MPNSWAIAAEISSSAAAATDVVEGAAAAVAEWIDDPMPLSCSDAAEKASGAKFKKDDIVVPI</sequence>
<gene>
    <name evidence="1" type="ORF">MCNS_39430</name>
</gene>
<proteinExistence type="predicted"/>
<accession>A0A7I7YGG7</accession>
<evidence type="ECO:0000313" key="1">
    <source>
        <dbReference type="EMBL" id="BBZ40880.1"/>
    </source>
</evidence>
<dbReference type="EMBL" id="AP022613">
    <property type="protein sequence ID" value="BBZ40880.1"/>
    <property type="molecule type" value="Genomic_DNA"/>
</dbReference>
<keyword evidence="2" id="KW-1185">Reference proteome</keyword>
<dbReference type="Proteomes" id="UP000467385">
    <property type="component" value="Chromosome"/>
</dbReference>
<dbReference type="AlphaFoldDB" id="A0A7I7YGG7"/>
<name>A0A7I7YGG7_9MYCO</name>